<keyword evidence="2" id="KW-0812">Transmembrane</keyword>
<sequence>MTGTRHTTLDGHDAKGDAFRGAIVVKLSGRLSQFYPLPGANMGNLGKYQDIVTAAKHLGGVDNLIETIEAGAVAKAAPRLLFKGAAIIAACTSVLAVGVVAGKRVWNKYKAREVAANEAKERLRTELAEHMTADHGDADRGEGLIDVDEGRQP</sequence>
<reference evidence="3" key="1">
    <citation type="submission" date="2021-04" db="EMBL/GenBank/DDBJ databases">
        <title>Dactylosporangium aurantiacum NRRL B-8018 full assembly.</title>
        <authorList>
            <person name="Hartkoorn R.C."/>
            <person name="Beaudoing E."/>
            <person name="Hot D."/>
        </authorList>
    </citation>
    <scope>NUCLEOTIDE SEQUENCE</scope>
    <source>
        <strain evidence="3">NRRL B-8018</strain>
    </source>
</reference>
<gene>
    <name evidence="3" type="ORF">Daura_47290</name>
</gene>
<proteinExistence type="predicted"/>
<feature type="transmembrane region" description="Helical" evidence="2">
    <location>
        <begin position="80"/>
        <end position="102"/>
    </location>
</feature>
<keyword evidence="2" id="KW-1133">Transmembrane helix</keyword>
<evidence type="ECO:0000313" key="4">
    <source>
        <dbReference type="Proteomes" id="UP001058003"/>
    </source>
</evidence>
<evidence type="ECO:0000256" key="2">
    <source>
        <dbReference type="SAM" id="Phobius"/>
    </source>
</evidence>
<organism evidence="3 4">
    <name type="scientific">Dactylosporangium aurantiacum</name>
    <dbReference type="NCBI Taxonomy" id="35754"/>
    <lineage>
        <taxon>Bacteria</taxon>
        <taxon>Bacillati</taxon>
        <taxon>Actinomycetota</taxon>
        <taxon>Actinomycetes</taxon>
        <taxon>Micromonosporales</taxon>
        <taxon>Micromonosporaceae</taxon>
        <taxon>Dactylosporangium</taxon>
    </lineage>
</organism>
<evidence type="ECO:0000313" key="3">
    <source>
        <dbReference type="EMBL" id="UWZ54008.1"/>
    </source>
</evidence>
<keyword evidence="4" id="KW-1185">Reference proteome</keyword>
<dbReference type="OrthoDB" id="5198720at2"/>
<dbReference type="KEGG" id="daur:Daura_47290"/>
<evidence type="ECO:0000256" key="1">
    <source>
        <dbReference type="SAM" id="MobiDB-lite"/>
    </source>
</evidence>
<keyword evidence="2" id="KW-0472">Membrane</keyword>
<dbReference type="AlphaFoldDB" id="A0A9Q9MCH7"/>
<name>A0A9Q9MCH7_9ACTN</name>
<dbReference type="Proteomes" id="UP001058003">
    <property type="component" value="Chromosome"/>
</dbReference>
<feature type="region of interest" description="Disordered" evidence="1">
    <location>
        <begin position="129"/>
        <end position="153"/>
    </location>
</feature>
<dbReference type="RefSeq" id="WP_156089305.1">
    <property type="nucleotide sequence ID" value="NZ_CP073767.1"/>
</dbReference>
<protein>
    <submittedName>
        <fullName evidence="3">Uncharacterized protein</fullName>
    </submittedName>
</protein>
<accession>A0A9Q9MCH7</accession>
<dbReference type="EMBL" id="CP073767">
    <property type="protein sequence ID" value="UWZ54008.1"/>
    <property type="molecule type" value="Genomic_DNA"/>
</dbReference>